<reference evidence="2" key="1">
    <citation type="submission" date="2016-06" db="EMBL/GenBank/DDBJ databases">
        <title>Parallel loss of symbiosis genes in relatives of nitrogen-fixing non-legume Parasponia.</title>
        <authorList>
            <person name="Van Velzen R."/>
            <person name="Holmer R."/>
            <person name="Bu F."/>
            <person name="Rutten L."/>
            <person name="Van Zeijl A."/>
            <person name="Liu W."/>
            <person name="Santuari L."/>
            <person name="Cao Q."/>
            <person name="Sharma T."/>
            <person name="Shen D."/>
            <person name="Roswanjaya Y."/>
            <person name="Wardhani T."/>
            <person name="Kalhor M.S."/>
            <person name="Jansen J."/>
            <person name="Van den Hoogen J."/>
            <person name="Gungor B."/>
            <person name="Hartog M."/>
            <person name="Hontelez J."/>
            <person name="Verver J."/>
            <person name="Yang W.-C."/>
            <person name="Schijlen E."/>
            <person name="Repin R."/>
            <person name="Schilthuizen M."/>
            <person name="Schranz E."/>
            <person name="Heidstra R."/>
            <person name="Miyata K."/>
            <person name="Fedorova E."/>
            <person name="Kohlen W."/>
            <person name="Bisseling T."/>
            <person name="Smit S."/>
            <person name="Geurts R."/>
        </authorList>
    </citation>
    <scope>NUCLEOTIDE SEQUENCE [LARGE SCALE GENOMIC DNA]</scope>
    <source>
        <strain evidence="2">cv. WU1-14</strain>
    </source>
</reference>
<comment type="caution">
    <text evidence="1">The sequence shown here is derived from an EMBL/GenBank/DDBJ whole genome shotgun (WGS) entry which is preliminary data.</text>
</comment>
<organism evidence="1 2">
    <name type="scientific">Parasponia andersonii</name>
    <name type="common">Sponia andersonii</name>
    <dbReference type="NCBI Taxonomy" id="3476"/>
    <lineage>
        <taxon>Eukaryota</taxon>
        <taxon>Viridiplantae</taxon>
        <taxon>Streptophyta</taxon>
        <taxon>Embryophyta</taxon>
        <taxon>Tracheophyta</taxon>
        <taxon>Spermatophyta</taxon>
        <taxon>Magnoliopsida</taxon>
        <taxon>eudicotyledons</taxon>
        <taxon>Gunneridae</taxon>
        <taxon>Pentapetalae</taxon>
        <taxon>rosids</taxon>
        <taxon>fabids</taxon>
        <taxon>Rosales</taxon>
        <taxon>Cannabaceae</taxon>
        <taxon>Parasponia</taxon>
    </lineage>
</organism>
<evidence type="ECO:0000313" key="2">
    <source>
        <dbReference type="Proteomes" id="UP000237105"/>
    </source>
</evidence>
<accession>A0A2P5C061</accession>
<proteinExistence type="predicted"/>
<dbReference type="EMBL" id="JXTB01000195">
    <property type="protein sequence ID" value="PON54396.1"/>
    <property type="molecule type" value="Genomic_DNA"/>
</dbReference>
<keyword evidence="2" id="KW-1185">Reference proteome</keyword>
<dbReference type="AlphaFoldDB" id="A0A2P5C061"/>
<sequence>MVEPDEGMSTFLNQQYWSKKMEVEKEMLFSLVAILRCQSGSTAMQPKTAFSFHHKVYKKS</sequence>
<protein>
    <submittedName>
        <fullName evidence="1">Uncharacterized protein</fullName>
    </submittedName>
</protein>
<dbReference type="OrthoDB" id="10497480at2759"/>
<evidence type="ECO:0000313" key="1">
    <source>
        <dbReference type="EMBL" id="PON54396.1"/>
    </source>
</evidence>
<dbReference type="Proteomes" id="UP000237105">
    <property type="component" value="Unassembled WGS sequence"/>
</dbReference>
<name>A0A2P5C061_PARAD</name>
<gene>
    <name evidence="1" type="ORF">PanWU01x14_194750</name>
</gene>